<evidence type="ECO:0000313" key="3">
    <source>
        <dbReference type="Proteomes" id="UP000648187"/>
    </source>
</evidence>
<protein>
    <submittedName>
        <fullName evidence="2">Uncharacterized protein</fullName>
    </submittedName>
</protein>
<keyword evidence="1" id="KW-0812">Transmembrane</keyword>
<feature type="transmembrane region" description="Helical" evidence="1">
    <location>
        <begin position="468"/>
        <end position="489"/>
    </location>
</feature>
<feature type="transmembrane region" description="Helical" evidence="1">
    <location>
        <begin position="496"/>
        <end position="521"/>
    </location>
</feature>
<reference evidence="2" key="1">
    <citation type="submission" date="2020-08" db="EMBL/GenBank/DDBJ databases">
        <title>Spodoptera exigua strain:BAW_Kor-Di-RS1 Genome sequencing and assembly.</title>
        <authorList>
            <person name="Kim J."/>
            <person name="Nam H.Y."/>
            <person name="Kwon M."/>
            <person name="Choi J.H."/>
            <person name="Cho S.R."/>
            <person name="Kim G.-H."/>
        </authorList>
    </citation>
    <scope>NUCLEOTIDE SEQUENCE</scope>
    <source>
        <strain evidence="2">BAW_Kor-Di-RS1</strain>
        <tissue evidence="2">Whole-body</tissue>
    </source>
</reference>
<feature type="transmembrane region" description="Helical" evidence="1">
    <location>
        <begin position="708"/>
        <end position="730"/>
    </location>
</feature>
<gene>
    <name evidence="2" type="ORF">HW555_010448</name>
</gene>
<feature type="transmembrane region" description="Helical" evidence="1">
    <location>
        <begin position="736"/>
        <end position="757"/>
    </location>
</feature>
<dbReference type="Proteomes" id="UP000648187">
    <property type="component" value="Unassembled WGS sequence"/>
</dbReference>
<keyword evidence="1" id="KW-0472">Membrane</keyword>
<feature type="transmembrane region" description="Helical" evidence="1">
    <location>
        <begin position="583"/>
        <end position="604"/>
    </location>
</feature>
<feature type="transmembrane region" description="Helical" evidence="1">
    <location>
        <begin position="624"/>
        <end position="645"/>
    </location>
</feature>
<name>A0A835KZT8_SPOEX</name>
<feature type="transmembrane region" description="Helical" evidence="1">
    <location>
        <begin position="764"/>
        <end position="786"/>
    </location>
</feature>
<comment type="caution">
    <text evidence="2">The sequence shown here is derived from an EMBL/GenBank/DDBJ whole genome shotgun (WGS) entry which is preliminary data.</text>
</comment>
<evidence type="ECO:0000313" key="2">
    <source>
        <dbReference type="EMBL" id="KAF9410495.1"/>
    </source>
</evidence>
<evidence type="ECO:0000256" key="1">
    <source>
        <dbReference type="SAM" id="Phobius"/>
    </source>
</evidence>
<keyword evidence="3" id="KW-1185">Reference proteome</keyword>
<feature type="transmembrane region" description="Helical" evidence="1">
    <location>
        <begin position="792"/>
        <end position="812"/>
    </location>
</feature>
<accession>A0A835KZT8</accession>
<feature type="transmembrane region" description="Helical" evidence="1">
    <location>
        <begin position="680"/>
        <end position="701"/>
    </location>
</feature>
<feature type="transmembrane region" description="Helical" evidence="1">
    <location>
        <begin position="652"/>
        <end position="674"/>
    </location>
</feature>
<proteinExistence type="predicted"/>
<organism evidence="2 3">
    <name type="scientific">Spodoptera exigua</name>
    <name type="common">Beet armyworm</name>
    <name type="synonym">Noctua fulgens</name>
    <dbReference type="NCBI Taxonomy" id="7107"/>
    <lineage>
        <taxon>Eukaryota</taxon>
        <taxon>Metazoa</taxon>
        <taxon>Ecdysozoa</taxon>
        <taxon>Arthropoda</taxon>
        <taxon>Hexapoda</taxon>
        <taxon>Insecta</taxon>
        <taxon>Pterygota</taxon>
        <taxon>Neoptera</taxon>
        <taxon>Endopterygota</taxon>
        <taxon>Lepidoptera</taxon>
        <taxon>Glossata</taxon>
        <taxon>Ditrysia</taxon>
        <taxon>Noctuoidea</taxon>
        <taxon>Noctuidae</taxon>
        <taxon>Amphipyrinae</taxon>
        <taxon>Spodoptera</taxon>
    </lineage>
</organism>
<feature type="transmembrane region" description="Helical" evidence="1">
    <location>
        <begin position="541"/>
        <end position="562"/>
    </location>
</feature>
<sequence>MKRILVDSARLTMFASKFTLFILLLQWVPSLLMPLLQEDASTLDNIPVSTTKNSSETVLNDIKQDTIQDIAVKEGENLIKISFKEMTIDPDVAKIDENVPTKVEKSRVGNAKVTPSDINDRILTEVNAAIEAITEVNNKEDDKNTKSKLKTPNAIIINLLNNADPVNYSATNTNCDTSFYNLEISEPKTVDNDTPVNINDDTEFPKAGLPVFRSLIPLTQLRQQLPISLILPKNYQMIPRENLATDNSPIDGLFGNAFNFIRRLKRDSEQIEKKNCSLINNDENCKPKTMKKIKIDLSSESARKAFEDIFNINKVGHSHEETSSTELSCPLTVFLKVMYEDISKQLTSDGSVIPKNVAAILNSISKGDNDSLRLVNKELSEVPFPTKVKVQLENGDEKNFLKELSDYVDTTLCSVTKIKLKSGAASERNSIASGAEVESVASLWVRYVAELAWRTDRSLCGSGVRYRAPGVVVVIPSVVVSAPGVVVLIPSVVVSVPGVVVVIPSVVVSAPGVVVLIPSVVVSAPGVVVVSANVVVSAPEVVVVIPSVVVSAPGGVVPRVKIDNKMPNISYEFRKKLNTHPCFRIKLKSLAATLGVVAVIPSVVVSPPGVVVVIPSVVVSAPGVVVVIPSVVVSASGVVVVIPSVVVSAPGVVVVIPSVVVSAPGVVVVIPSVVDSAPGVVVVIPSVVVSAPGVVVVIPSVVDSASGVVEVIFAVVVSAPGVVVVIPSVVVSPPRVVVVIPSVVVSAPGVVVVIPSVVVSAPGVVVVIPSVVVAAPGVVVVIPSVVVSAPGVVVVIPSVVDSASGVVVLLSVHPPSAIGTHA</sequence>
<dbReference type="EMBL" id="JACKWZ010000261">
    <property type="protein sequence ID" value="KAF9410495.1"/>
    <property type="molecule type" value="Genomic_DNA"/>
</dbReference>
<keyword evidence="1" id="KW-1133">Transmembrane helix</keyword>
<dbReference type="AlphaFoldDB" id="A0A835KZT8"/>